<feature type="region of interest" description="Disordered" evidence="1">
    <location>
        <begin position="1"/>
        <end position="21"/>
    </location>
</feature>
<dbReference type="Gene3D" id="3.30.710.10">
    <property type="entry name" value="Potassium Channel Kv1.1, Chain A"/>
    <property type="match status" value="1"/>
</dbReference>
<dbReference type="Pfam" id="PF00651">
    <property type="entry name" value="BTB"/>
    <property type="match status" value="1"/>
</dbReference>
<evidence type="ECO:0000259" key="2">
    <source>
        <dbReference type="PROSITE" id="PS50097"/>
    </source>
</evidence>
<dbReference type="InterPro" id="IPR000210">
    <property type="entry name" value="BTB/POZ_dom"/>
</dbReference>
<protein>
    <recommendedName>
        <fullName evidence="2">BTB domain-containing protein</fullName>
    </recommendedName>
</protein>
<dbReference type="InterPro" id="IPR011333">
    <property type="entry name" value="SKP1/BTB/POZ_sf"/>
</dbReference>
<feature type="domain" description="BTB" evidence="2">
    <location>
        <begin position="193"/>
        <end position="258"/>
    </location>
</feature>
<sequence length="335" mass="38143">MKKSKSKAKPRGGNKTKNFFPVKTTNIKTGADQDLQLALALSISVLPKESQEQEDKCSAQRQEVEVHELKSKRKRVVLDKMEVPTLLVTTENDYKASVMRRAHNVLDVSSSEVCSENFSSAIPANHSFWSLASLSRITDSEDFLINKFKQVDIAATPVTNSELKPEPFNLIYKTEPSIFSSNFSKFLFNPFLSDTIIITKDSYKIPSHLFILAANSSLIRELISERYNMKRITMQGHEIHAVIPLLEFMYLGKFEFESSYLESIKKLACVLQMDIFFECLAEHERISNPAKENCTNFVEVENEIINICSQDMQTIKSPKNSIPNLFLKAKKEVQL</sequence>
<evidence type="ECO:0000256" key="1">
    <source>
        <dbReference type="SAM" id="MobiDB-lite"/>
    </source>
</evidence>
<reference evidence="3 4" key="1">
    <citation type="journal article" date="2023" name="BMC Biol.">
        <title>The compact genome of the sponge Oopsacas minuta (Hexactinellida) is lacking key metazoan core genes.</title>
        <authorList>
            <person name="Santini S."/>
            <person name="Schenkelaars Q."/>
            <person name="Jourda C."/>
            <person name="Duchesne M."/>
            <person name="Belahbib H."/>
            <person name="Rocher C."/>
            <person name="Selva M."/>
            <person name="Riesgo A."/>
            <person name="Vervoort M."/>
            <person name="Leys S.P."/>
            <person name="Kodjabachian L."/>
            <person name="Le Bivic A."/>
            <person name="Borchiellini C."/>
            <person name="Claverie J.M."/>
            <person name="Renard E."/>
        </authorList>
    </citation>
    <scope>NUCLEOTIDE SEQUENCE [LARGE SCALE GENOMIC DNA]</scope>
    <source>
        <strain evidence="3">SPO-2</strain>
    </source>
</reference>
<comment type="caution">
    <text evidence="3">The sequence shown here is derived from an EMBL/GenBank/DDBJ whole genome shotgun (WGS) entry which is preliminary data.</text>
</comment>
<dbReference type="CDD" id="cd18186">
    <property type="entry name" value="BTB_POZ_ZBTB_KLHL-like"/>
    <property type="match status" value="1"/>
</dbReference>
<dbReference type="AlphaFoldDB" id="A0AAV7KFW0"/>
<name>A0AAV7KFW0_9METZ</name>
<dbReference type="SUPFAM" id="SSF54695">
    <property type="entry name" value="POZ domain"/>
    <property type="match status" value="1"/>
</dbReference>
<keyword evidence="4" id="KW-1185">Reference proteome</keyword>
<dbReference type="PROSITE" id="PS50097">
    <property type="entry name" value="BTB"/>
    <property type="match status" value="1"/>
</dbReference>
<proteinExistence type="predicted"/>
<dbReference type="Proteomes" id="UP001165289">
    <property type="component" value="Unassembled WGS sequence"/>
</dbReference>
<accession>A0AAV7KFW0</accession>
<feature type="compositionally biased region" description="Basic residues" evidence="1">
    <location>
        <begin position="1"/>
        <end position="14"/>
    </location>
</feature>
<dbReference type="EMBL" id="JAKMXF010000044">
    <property type="protein sequence ID" value="KAI6659956.1"/>
    <property type="molecule type" value="Genomic_DNA"/>
</dbReference>
<gene>
    <name evidence="3" type="ORF">LOD99_14296</name>
</gene>
<evidence type="ECO:0000313" key="4">
    <source>
        <dbReference type="Proteomes" id="UP001165289"/>
    </source>
</evidence>
<dbReference type="SMART" id="SM00225">
    <property type="entry name" value="BTB"/>
    <property type="match status" value="1"/>
</dbReference>
<organism evidence="3 4">
    <name type="scientific">Oopsacas minuta</name>
    <dbReference type="NCBI Taxonomy" id="111878"/>
    <lineage>
        <taxon>Eukaryota</taxon>
        <taxon>Metazoa</taxon>
        <taxon>Porifera</taxon>
        <taxon>Hexactinellida</taxon>
        <taxon>Hexasterophora</taxon>
        <taxon>Lyssacinosida</taxon>
        <taxon>Leucopsacidae</taxon>
        <taxon>Oopsacas</taxon>
    </lineage>
</organism>
<evidence type="ECO:0000313" key="3">
    <source>
        <dbReference type="EMBL" id="KAI6659956.1"/>
    </source>
</evidence>